<dbReference type="RefSeq" id="WP_265580412.1">
    <property type="nucleotide sequence ID" value="NZ_CP036172.1"/>
</dbReference>
<dbReference type="GeneID" id="76424371"/>
<organism evidence="1 2">
    <name type="scientific">Methanofollis aquaemaris</name>
    <dbReference type="NCBI Taxonomy" id="126734"/>
    <lineage>
        <taxon>Archaea</taxon>
        <taxon>Methanobacteriati</taxon>
        <taxon>Methanobacteriota</taxon>
        <taxon>Stenosarchaea group</taxon>
        <taxon>Methanomicrobia</taxon>
        <taxon>Methanomicrobiales</taxon>
        <taxon>Methanomicrobiaceae</taxon>
        <taxon>Methanofollis</taxon>
    </lineage>
</organism>
<keyword evidence="2" id="KW-1185">Reference proteome</keyword>
<dbReference type="SUPFAM" id="SSF50118">
    <property type="entry name" value="Cell growth inhibitor/plasmid maintenance toxic component"/>
    <property type="match status" value="1"/>
</dbReference>
<evidence type="ECO:0000313" key="2">
    <source>
        <dbReference type="Proteomes" id="UP001042704"/>
    </source>
</evidence>
<name>A0A8A3S765_9EURY</name>
<proteinExistence type="predicted"/>
<protein>
    <submittedName>
        <fullName evidence="1">Type II toxin-antitoxin system PemK/MazF family toxin</fullName>
    </submittedName>
</protein>
<dbReference type="AlphaFoldDB" id="A0A8A3S765"/>
<dbReference type="Gene3D" id="2.30.30.110">
    <property type="match status" value="1"/>
</dbReference>
<dbReference type="EMBL" id="CP036172">
    <property type="protein sequence ID" value="QSZ67514.1"/>
    <property type="molecule type" value="Genomic_DNA"/>
</dbReference>
<accession>A0A8A3S765</accession>
<dbReference type="InterPro" id="IPR011067">
    <property type="entry name" value="Plasmid_toxin/cell-grow_inhib"/>
</dbReference>
<dbReference type="InterPro" id="IPR003477">
    <property type="entry name" value="PemK-like"/>
</dbReference>
<sequence length="114" mass="12034">MAQYSPGDVVLAPVRFGSGEGPKVRPAVVVGEEAGGFIEVCPVSSTPPTDAPFVPIDLEDFAHGGLDLFDESYVLTAHLSTLRGREVCGKKGRLDAGTVDMIVGAIPGRRRARR</sequence>
<dbReference type="GO" id="GO:0003677">
    <property type="term" value="F:DNA binding"/>
    <property type="evidence" value="ECO:0007669"/>
    <property type="project" value="InterPro"/>
</dbReference>
<dbReference type="Proteomes" id="UP001042704">
    <property type="component" value="Chromosome"/>
</dbReference>
<reference evidence="1" key="2">
    <citation type="submission" date="2019-02" db="EMBL/GenBank/DDBJ databases">
        <authorList>
            <person name="Chen S.-C."/>
            <person name="Chien H.-H."/>
            <person name="Lai M.-C."/>
        </authorList>
    </citation>
    <scope>NUCLEOTIDE SEQUENCE</scope>
    <source>
        <strain evidence="1">N2F9704</strain>
    </source>
</reference>
<evidence type="ECO:0000313" key="1">
    <source>
        <dbReference type="EMBL" id="QSZ67514.1"/>
    </source>
</evidence>
<dbReference type="KEGG" id="maqe:RJ40_08355"/>
<dbReference type="Pfam" id="PF02452">
    <property type="entry name" value="PemK_toxin"/>
    <property type="match status" value="1"/>
</dbReference>
<gene>
    <name evidence="1" type="ORF">RJ40_08355</name>
</gene>
<reference evidence="1" key="1">
    <citation type="journal article" date="2001" name="Int. J. Syst. Evol. Microbiol.">
        <title>Methanofollis aquaemaris sp. nov., a methanogen isolated from an aquaculture fish pond.</title>
        <authorList>
            <person name="Lai M.C."/>
            <person name="Chen S.C."/>
        </authorList>
    </citation>
    <scope>NUCLEOTIDE SEQUENCE</scope>
    <source>
        <strain evidence="1">N2F9704</strain>
    </source>
</reference>